<organism evidence="1 2">
    <name type="scientific">Echinococcus granulosus</name>
    <name type="common">Hydatid tapeworm</name>
    <dbReference type="NCBI Taxonomy" id="6210"/>
    <lineage>
        <taxon>Eukaryota</taxon>
        <taxon>Metazoa</taxon>
        <taxon>Spiralia</taxon>
        <taxon>Lophotrochozoa</taxon>
        <taxon>Platyhelminthes</taxon>
        <taxon>Cestoda</taxon>
        <taxon>Eucestoda</taxon>
        <taxon>Cyclophyllidea</taxon>
        <taxon>Taeniidae</taxon>
        <taxon>Echinococcus</taxon>
        <taxon>Echinococcus granulosus group</taxon>
    </lineage>
</organism>
<dbReference type="AlphaFoldDB" id="W6U3B7"/>
<protein>
    <submittedName>
        <fullName evidence="1">Uncharacterized protein</fullName>
    </submittedName>
</protein>
<dbReference type="KEGG" id="egl:EGR_09545"/>
<accession>W6U3B7</accession>
<dbReference type="GeneID" id="36345260"/>
<dbReference type="CTD" id="36345260"/>
<dbReference type="EMBL" id="APAU02000152">
    <property type="protein sequence ID" value="EUB55605.1"/>
    <property type="molecule type" value="Genomic_DNA"/>
</dbReference>
<gene>
    <name evidence="1" type="ORF">EGR_09545</name>
</gene>
<dbReference type="Proteomes" id="UP000019149">
    <property type="component" value="Unassembled WGS sequence"/>
</dbReference>
<reference evidence="1 2" key="1">
    <citation type="journal article" date="2013" name="Nat. Genet.">
        <title>The genome of the hydatid tapeworm Echinococcus granulosus.</title>
        <authorList>
            <person name="Zheng H."/>
            <person name="Zhang W."/>
            <person name="Zhang L."/>
            <person name="Zhang Z."/>
            <person name="Li J."/>
            <person name="Lu G."/>
            <person name="Zhu Y."/>
            <person name="Wang Y."/>
            <person name="Huang Y."/>
            <person name="Liu J."/>
            <person name="Kang H."/>
            <person name="Chen J."/>
            <person name="Wang L."/>
            <person name="Chen A."/>
            <person name="Yu S."/>
            <person name="Gao Z."/>
            <person name="Jin L."/>
            <person name="Gu W."/>
            <person name="Wang Z."/>
            <person name="Zhao L."/>
            <person name="Shi B."/>
            <person name="Wen H."/>
            <person name="Lin R."/>
            <person name="Jones M.K."/>
            <person name="Brejova B."/>
            <person name="Vinar T."/>
            <person name="Zhao G."/>
            <person name="McManus D.P."/>
            <person name="Chen Z."/>
            <person name="Zhou Y."/>
            <person name="Wang S."/>
        </authorList>
    </citation>
    <scope>NUCLEOTIDE SEQUENCE [LARGE SCALE GENOMIC DNA]</scope>
</reference>
<sequence length="40" mass="4336">MAFVGQVSLVAEYARPYPQMACGLSSSTDEHCQLTSENTL</sequence>
<dbReference type="RefSeq" id="XP_024346801.1">
    <property type="nucleotide sequence ID" value="XM_024498794.1"/>
</dbReference>
<comment type="caution">
    <text evidence="1">The sequence shown here is derived from an EMBL/GenBank/DDBJ whole genome shotgun (WGS) entry which is preliminary data.</text>
</comment>
<name>W6U3B7_ECHGR</name>
<evidence type="ECO:0000313" key="2">
    <source>
        <dbReference type="Proteomes" id="UP000019149"/>
    </source>
</evidence>
<evidence type="ECO:0000313" key="1">
    <source>
        <dbReference type="EMBL" id="EUB55605.1"/>
    </source>
</evidence>
<proteinExistence type="predicted"/>
<keyword evidence="2" id="KW-1185">Reference proteome</keyword>